<keyword evidence="5" id="KW-0915">Sodium</keyword>
<comment type="caution">
    <text evidence="12">The sequence shown here is derived from an EMBL/GenBank/DDBJ whole genome shotgun (WGS) entry which is preliminary data.</text>
</comment>
<feature type="transmembrane region" description="Helical" evidence="10">
    <location>
        <begin position="463"/>
        <end position="486"/>
    </location>
</feature>
<feature type="transmembrane region" description="Helical" evidence="10">
    <location>
        <begin position="65"/>
        <end position="84"/>
    </location>
</feature>
<dbReference type="Gene3D" id="6.10.140.1330">
    <property type="match status" value="1"/>
</dbReference>
<dbReference type="PRINTS" id="PR01084">
    <property type="entry name" value="NAHEXCHNGR"/>
</dbReference>
<name>A0AB34J6A1_PRYPA</name>
<keyword evidence="4 10" id="KW-1133">Transmembrane helix</keyword>
<keyword evidence="8" id="KW-0739">Sodium transport</keyword>
<feature type="transmembrane region" description="Helical" evidence="10">
    <location>
        <begin position="352"/>
        <end position="374"/>
    </location>
</feature>
<sequence length="629" mass="68185">MAALPSGPASPPTPPPIPPWQFTNCQVDHCNENSIIAIFCGIFICALLVPPLVSRIKCQQAEVLTETSTLMLLGFLFGVLWWGINQEQPHVSQSAFVHDIIYYLLLPPIIFEAGFTMRKRKFFANFGRILLYAILGTLIAILAAGGMLFALVHAGAIGTEFTFNELMLFASLISSTDPISTLATLKAVHAQPPLEDLIFGESALNDALSIVFFNVFRALCRQEAIAAHSSDTYPPNAPALPPPPPHQDPPQEMLNMGRMLLIILPCSLLLGVIFGLLSAFITRHSNLRRARKPHAELAVLLACALGSYAFTDWVTLGGAQLSAILASFFSGITMRHYAFYNLSRRAQASAVVMFRTLSSICEVSLALLLGVATVDYLSRPSAWDGAFVGYAFLATLLARALNIFPLSGMANCVRARDDRVTCPMQVVMWFSGMRGAVSFALAMTLEDTRDVRDMISLTKASRIVTATLAAIFFTNFVMAPFTGPLIGMMKLGRSSRSSSGSTRCTSRRKSDVALSSDECLPPLLMQPTGAVPSSSGNSAELDSTQHGAAVMLNTVSAECSSLPSTCAPQPVVQQVSVLLDSETSLPIFKSNIHRNWRVFDDRYLKPIFGGHKVDPPNIDEEASDEELGS</sequence>
<dbReference type="AlphaFoldDB" id="A0AB34J6A1"/>
<feature type="transmembrane region" description="Helical" evidence="10">
    <location>
        <begin position="426"/>
        <end position="443"/>
    </location>
</feature>
<evidence type="ECO:0000256" key="5">
    <source>
        <dbReference type="ARBA" id="ARBA00023053"/>
    </source>
</evidence>
<evidence type="ECO:0000256" key="7">
    <source>
        <dbReference type="ARBA" id="ARBA00023136"/>
    </source>
</evidence>
<dbReference type="GO" id="GO:0005886">
    <property type="term" value="C:plasma membrane"/>
    <property type="evidence" value="ECO:0007669"/>
    <property type="project" value="TreeGrafter"/>
</dbReference>
<evidence type="ECO:0000256" key="6">
    <source>
        <dbReference type="ARBA" id="ARBA00023065"/>
    </source>
</evidence>
<dbReference type="GO" id="GO:0015385">
    <property type="term" value="F:sodium:proton antiporter activity"/>
    <property type="evidence" value="ECO:0007669"/>
    <property type="project" value="InterPro"/>
</dbReference>
<dbReference type="Pfam" id="PF00999">
    <property type="entry name" value="Na_H_Exchanger"/>
    <property type="match status" value="1"/>
</dbReference>
<reference evidence="12 13" key="1">
    <citation type="journal article" date="2024" name="Science">
        <title>Giant polyketide synthase enzymes in the biosynthesis of giant marine polyether toxins.</title>
        <authorList>
            <person name="Fallon T.R."/>
            <person name="Shende V.V."/>
            <person name="Wierzbicki I.H."/>
            <person name="Pendleton A.L."/>
            <person name="Watervoot N.F."/>
            <person name="Auber R.P."/>
            <person name="Gonzalez D.J."/>
            <person name="Wisecaver J.H."/>
            <person name="Moore B.S."/>
        </authorList>
    </citation>
    <scope>NUCLEOTIDE SEQUENCE [LARGE SCALE GENOMIC DNA]</scope>
    <source>
        <strain evidence="12 13">12B1</strain>
    </source>
</reference>
<feature type="transmembrane region" description="Helical" evidence="10">
    <location>
        <begin position="386"/>
        <end position="405"/>
    </location>
</feature>
<dbReference type="GO" id="GO:0098719">
    <property type="term" value="P:sodium ion import across plasma membrane"/>
    <property type="evidence" value="ECO:0007669"/>
    <property type="project" value="TreeGrafter"/>
</dbReference>
<feature type="compositionally biased region" description="Low complexity" evidence="9">
    <location>
        <begin position="493"/>
        <end position="504"/>
    </location>
</feature>
<proteinExistence type="predicted"/>
<gene>
    <name evidence="12" type="ORF">AB1Y20_003998</name>
</gene>
<dbReference type="EMBL" id="JBGBPQ010000012">
    <property type="protein sequence ID" value="KAL1514918.1"/>
    <property type="molecule type" value="Genomic_DNA"/>
</dbReference>
<feature type="compositionally biased region" description="Acidic residues" evidence="9">
    <location>
        <begin position="617"/>
        <end position="629"/>
    </location>
</feature>
<keyword evidence="2" id="KW-0813">Transport</keyword>
<feature type="transmembrane region" description="Helical" evidence="10">
    <location>
        <begin position="34"/>
        <end position="53"/>
    </location>
</feature>
<accession>A0AB34J6A1</accession>
<evidence type="ECO:0000256" key="10">
    <source>
        <dbReference type="SAM" id="Phobius"/>
    </source>
</evidence>
<dbReference type="InterPro" id="IPR004709">
    <property type="entry name" value="NaH_exchanger"/>
</dbReference>
<feature type="domain" description="Cation/H+ exchanger transmembrane" evidence="11">
    <location>
        <begin position="45"/>
        <end position="484"/>
    </location>
</feature>
<feature type="transmembrane region" description="Helical" evidence="10">
    <location>
        <begin position="294"/>
        <end position="311"/>
    </location>
</feature>
<comment type="subcellular location">
    <subcellularLocation>
        <location evidence="1">Membrane</location>
        <topology evidence="1">Multi-pass membrane protein</topology>
    </subcellularLocation>
</comment>
<evidence type="ECO:0000256" key="4">
    <source>
        <dbReference type="ARBA" id="ARBA00022989"/>
    </source>
</evidence>
<evidence type="ECO:0000259" key="11">
    <source>
        <dbReference type="Pfam" id="PF00999"/>
    </source>
</evidence>
<evidence type="ECO:0000256" key="9">
    <source>
        <dbReference type="SAM" id="MobiDB-lite"/>
    </source>
</evidence>
<evidence type="ECO:0000313" key="12">
    <source>
        <dbReference type="EMBL" id="KAL1514918.1"/>
    </source>
</evidence>
<dbReference type="PANTHER" id="PTHR10110">
    <property type="entry name" value="SODIUM/HYDROGEN EXCHANGER"/>
    <property type="match status" value="1"/>
</dbReference>
<evidence type="ECO:0000256" key="2">
    <source>
        <dbReference type="ARBA" id="ARBA00022448"/>
    </source>
</evidence>
<evidence type="ECO:0000256" key="1">
    <source>
        <dbReference type="ARBA" id="ARBA00004141"/>
    </source>
</evidence>
<keyword evidence="13" id="KW-1185">Reference proteome</keyword>
<feature type="transmembrane region" description="Helical" evidence="10">
    <location>
        <begin position="317"/>
        <end position="340"/>
    </location>
</feature>
<dbReference type="PANTHER" id="PTHR10110:SF187">
    <property type="entry name" value="SODIUM_HYDROGEN EXCHANGER"/>
    <property type="match status" value="1"/>
</dbReference>
<feature type="transmembrane region" description="Helical" evidence="10">
    <location>
        <begin position="259"/>
        <end position="282"/>
    </location>
</feature>
<keyword evidence="7 10" id="KW-0472">Membrane</keyword>
<feature type="region of interest" description="Disordered" evidence="9">
    <location>
        <begin position="230"/>
        <end position="250"/>
    </location>
</feature>
<dbReference type="GO" id="GO:0015386">
    <property type="term" value="F:potassium:proton antiporter activity"/>
    <property type="evidence" value="ECO:0007669"/>
    <property type="project" value="TreeGrafter"/>
</dbReference>
<evidence type="ECO:0000313" key="13">
    <source>
        <dbReference type="Proteomes" id="UP001515480"/>
    </source>
</evidence>
<dbReference type="Proteomes" id="UP001515480">
    <property type="component" value="Unassembled WGS sequence"/>
</dbReference>
<dbReference type="InterPro" id="IPR006153">
    <property type="entry name" value="Cation/H_exchanger_TM"/>
</dbReference>
<feature type="compositionally biased region" description="Pro residues" evidence="9">
    <location>
        <begin position="235"/>
        <end position="248"/>
    </location>
</feature>
<dbReference type="GO" id="GO:0051453">
    <property type="term" value="P:regulation of intracellular pH"/>
    <property type="evidence" value="ECO:0007669"/>
    <property type="project" value="TreeGrafter"/>
</dbReference>
<feature type="transmembrane region" description="Helical" evidence="10">
    <location>
        <begin position="129"/>
        <end position="157"/>
    </location>
</feature>
<evidence type="ECO:0000256" key="8">
    <source>
        <dbReference type="ARBA" id="ARBA00023201"/>
    </source>
</evidence>
<organism evidence="12 13">
    <name type="scientific">Prymnesium parvum</name>
    <name type="common">Toxic golden alga</name>
    <dbReference type="NCBI Taxonomy" id="97485"/>
    <lineage>
        <taxon>Eukaryota</taxon>
        <taxon>Haptista</taxon>
        <taxon>Haptophyta</taxon>
        <taxon>Prymnesiophyceae</taxon>
        <taxon>Prymnesiales</taxon>
        <taxon>Prymnesiaceae</taxon>
        <taxon>Prymnesium</taxon>
    </lineage>
</organism>
<dbReference type="InterPro" id="IPR018422">
    <property type="entry name" value="Cation/H_exchanger_CPA1"/>
</dbReference>
<keyword evidence="6" id="KW-0406">Ion transport</keyword>
<evidence type="ECO:0000256" key="3">
    <source>
        <dbReference type="ARBA" id="ARBA00022692"/>
    </source>
</evidence>
<feature type="region of interest" description="Disordered" evidence="9">
    <location>
        <begin position="493"/>
        <end position="514"/>
    </location>
</feature>
<protein>
    <recommendedName>
        <fullName evidence="11">Cation/H+ exchanger transmembrane domain-containing protein</fullName>
    </recommendedName>
</protein>
<keyword evidence="3 10" id="KW-0812">Transmembrane</keyword>
<feature type="transmembrane region" description="Helical" evidence="10">
    <location>
        <begin position="100"/>
        <end position="117"/>
    </location>
</feature>
<feature type="region of interest" description="Disordered" evidence="9">
    <location>
        <begin position="610"/>
        <end position="629"/>
    </location>
</feature>